<accession>A0AB39ZUZ0</accession>
<dbReference type="EC" id="2.3.2.27" evidence="10"/>
<dbReference type="InterPro" id="IPR049548">
    <property type="entry name" value="Sina-like_RING"/>
</dbReference>
<comment type="similarity">
    <text evidence="3 10">Belongs to the SINA (Seven in absentia) family.</text>
</comment>
<feature type="domain" description="SIAH-type" evidence="13">
    <location>
        <begin position="156"/>
        <end position="216"/>
    </location>
</feature>
<evidence type="ECO:0000259" key="13">
    <source>
        <dbReference type="PROSITE" id="PS51081"/>
    </source>
</evidence>
<dbReference type="PROSITE" id="PS50089">
    <property type="entry name" value="ZF_RING_2"/>
    <property type="match status" value="1"/>
</dbReference>
<comment type="catalytic activity">
    <reaction evidence="1 10">
        <text>S-ubiquitinyl-[E2 ubiquitin-conjugating enzyme]-L-cysteine + [acceptor protein]-L-lysine = [E2 ubiquitin-conjugating enzyme]-L-cysteine + N(6)-ubiquitinyl-[acceptor protein]-L-lysine.</text>
        <dbReference type="EC" id="2.3.2.27"/>
    </reaction>
</comment>
<feature type="region of interest" description="Disordered" evidence="11">
    <location>
        <begin position="1"/>
        <end position="81"/>
    </location>
</feature>
<dbReference type="PANTHER" id="PTHR45877:SF2">
    <property type="entry name" value="E3 UBIQUITIN-PROTEIN LIGASE SINA-RELATED"/>
    <property type="match status" value="1"/>
</dbReference>
<keyword evidence="14" id="KW-1185">Reference proteome</keyword>
<evidence type="ECO:0000256" key="4">
    <source>
        <dbReference type="ARBA" id="ARBA00022679"/>
    </source>
</evidence>
<gene>
    <name evidence="15" type="primary">sinah</name>
</gene>
<evidence type="ECO:0000256" key="2">
    <source>
        <dbReference type="ARBA" id="ARBA00004906"/>
    </source>
</evidence>
<name>A0AB39ZUZ0_DROSZ</name>
<organism evidence="14 15">
    <name type="scientific">Drosophila suzukii</name>
    <name type="common">Spotted-wing drosophila fruit fly</name>
    <dbReference type="NCBI Taxonomy" id="28584"/>
    <lineage>
        <taxon>Eukaryota</taxon>
        <taxon>Metazoa</taxon>
        <taxon>Ecdysozoa</taxon>
        <taxon>Arthropoda</taxon>
        <taxon>Hexapoda</taxon>
        <taxon>Insecta</taxon>
        <taxon>Pterygota</taxon>
        <taxon>Neoptera</taxon>
        <taxon>Endopterygota</taxon>
        <taxon>Diptera</taxon>
        <taxon>Brachycera</taxon>
        <taxon>Muscomorpha</taxon>
        <taxon>Ephydroidea</taxon>
        <taxon>Drosophilidae</taxon>
        <taxon>Drosophila</taxon>
        <taxon>Sophophora</taxon>
    </lineage>
</organism>
<dbReference type="GO" id="GO:0008270">
    <property type="term" value="F:zinc ion binding"/>
    <property type="evidence" value="ECO:0007669"/>
    <property type="project" value="UniProtKB-KW"/>
</dbReference>
<dbReference type="Gene3D" id="3.30.40.10">
    <property type="entry name" value="Zinc/RING finger domain, C3HC4 (zinc finger)"/>
    <property type="match status" value="1"/>
</dbReference>
<keyword evidence="4" id="KW-0808">Transferase</keyword>
<dbReference type="Pfam" id="PF21362">
    <property type="entry name" value="Sina_RING"/>
    <property type="match status" value="1"/>
</dbReference>
<dbReference type="SUPFAM" id="SSF57850">
    <property type="entry name" value="RING/U-box"/>
    <property type="match status" value="1"/>
</dbReference>
<dbReference type="InterPro" id="IPR008974">
    <property type="entry name" value="TRAF-like"/>
</dbReference>
<evidence type="ECO:0000313" key="14">
    <source>
        <dbReference type="Proteomes" id="UP001652628"/>
    </source>
</evidence>
<feature type="domain" description="RING-type" evidence="12">
    <location>
        <begin position="104"/>
        <end position="139"/>
    </location>
</feature>
<comment type="domain">
    <text evidence="10">The SBD domain (substrate-binding domain) mediates the interaction with substrate proteins. It is related to the TRAF family.</text>
</comment>
<dbReference type="InterPro" id="IPR004162">
    <property type="entry name" value="SINA-like_animal"/>
</dbReference>
<evidence type="ECO:0000313" key="15">
    <source>
        <dbReference type="RefSeq" id="XP_016943577.4"/>
    </source>
</evidence>
<dbReference type="InterPro" id="IPR013083">
    <property type="entry name" value="Znf_RING/FYVE/PHD"/>
</dbReference>
<dbReference type="RefSeq" id="XP_016943577.4">
    <property type="nucleotide sequence ID" value="XM_017088088.4"/>
</dbReference>
<dbReference type="GO" id="GO:0061630">
    <property type="term" value="F:ubiquitin protein ligase activity"/>
    <property type="evidence" value="ECO:0007669"/>
    <property type="project" value="UniProtKB-EC"/>
</dbReference>
<dbReference type="GO" id="GO:0031624">
    <property type="term" value="F:ubiquitin conjugating enzyme binding"/>
    <property type="evidence" value="ECO:0007669"/>
    <property type="project" value="TreeGrafter"/>
</dbReference>
<dbReference type="InterPro" id="IPR013010">
    <property type="entry name" value="Znf_SIAH"/>
</dbReference>
<sequence length="353" mass="39440">MAFGNSRMSRPNRDSVPRTAGGEMLARRRSAPDLASPPPPQEAAAPPPIVVVKQESRDASAGGEVVPAREYDSEVDQSPAETPRTLAVQKGAALDEFLLSLLECPVCFCYMMPPIMQCSRGHMICTGCRQKVGTCPVCRVSMTNIRSLSMEKVASKLIFPCKHSDFGCRAQLSYADKSSHEQDCDCRPYFCPYPDDKCRWQGPLRDVYQHLVSTHENVITMEGNDIIFLATNVNLEGALDWTMVQSCHGRHFLLSLEKIHLGEGCQQYFTACRMIGSMKDAAEFVYNISLDANNRTLRWQSKPRSIRESFVSFTNADFLVLNKSTVELFSEDGNLALNVVIRRAQEDIREIAN</sequence>
<evidence type="ECO:0000256" key="9">
    <source>
        <dbReference type="PROSITE-ProRule" id="PRU00455"/>
    </source>
</evidence>
<evidence type="ECO:0000259" key="12">
    <source>
        <dbReference type="PROSITE" id="PS50089"/>
    </source>
</evidence>
<dbReference type="AlphaFoldDB" id="A0AB39ZUZ0"/>
<dbReference type="GO" id="GO:0043161">
    <property type="term" value="P:proteasome-mediated ubiquitin-dependent protein catabolic process"/>
    <property type="evidence" value="ECO:0007669"/>
    <property type="project" value="TreeGrafter"/>
</dbReference>
<protein>
    <recommendedName>
        <fullName evidence="10">E3 ubiquitin-protein ligase</fullName>
        <ecNumber evidence="10">2.3.2.27</ecNumber>
    </recommendedName>
</protein>
<evidence type="ECO:0000256" key="10">
    <source>
        <dbReference type="RuleBase" id="RU201113"/>
    </source>
</evidence>
<dbReference type="Proteomes" id="UP001652628">
    <property type="component" value="Chromosome 3"/>
</dbReference>
<dbReference type="Gene3D" id="2.60.210.10">
    <property type="entry name" value="Apoptosis, Tumor Necrosis Factor Receptor Associated Protein 2, Chain A"/>
    <property type="match status" value="1"/>
</dbReference>
<evidence type="ECO:0000256" key="8">
    <source>
        <dbReference type="ARBA" id="ARBA00022833"/>
    </source>
</evidence>
<dbReference type="CDD" id="cd03829">
    <property type="entry name" value="Sina"/>
    <property type="match status" value="1"/>
</dbReference>
<dbReference type="PROSITE" id="PS51081">
    <property type="entry name" value="ZF_SIAH"/>
    <property type="match status" value="1"/>
</dbReference>
<keyword evidence="7 10" id="KW-0833">Ubl conjugation pathway</keyword>
<proteinExistence type="inferred from homology"/>
<comment type="domain">
    <text evidence="10">The RING-type zinc finger domain is essential for ubiquitin ligase activity.</text>
</comment>
<dbReference type="PANTHER" id="PTHR45877">
    <property type="entry name" value="E3 UBIQUITIN-PROTEIN LIGASE SIAH2"/>
    <property type="match status" value="1"/>
</dbReference>
<comment type="pathway">
    <text evidence="2 10">Protein modification; protein ubiquitination.</text>
</comment>
<evidence type="ECO:0000256" key="7">
    <source>
        <dbReference type="ARBA" id="ARBA00022786"/>
    </source>
</evidence>
<reference evidence="15" key="1">
    <citation type="submission" date="2025-08" db="UniProtKB">
        <authorList>
            <consortium name="RefSeq"/>
        </authorList>
    </citation>
    <scope>IDENTIFICATION</scope>
</reference>
<dbReference type="GeneID" id="108020003"/>
<dbReference type="SUPFAM" id="SSF49599">
    <property type="entry name" value="TRAF domain-like"/>
    <property type="match status" value="1"/>
</dbReference>
<evidence type="ECO:0000256" key="5">
    <source>
        <dbReference type="ARBA" id="ARBA00022723"/>
    </source>
</evidence>
<keyword evidence="5 10" id="KW-0479">Metal-binding</keyword>
<evidence type="ECO:0000256" key="11">
    <source>
        <dbReference type="SAM" id="MobiDB-lite"/>
    </source>
</evidence>
<dbReference type="Pfam" id="PF21361">
    <property type="entry name" value="Sina_ZnF"/>
    <property type="match status" value="1"/>
</dbReference>
<feature type="compositionally biased region" description="Pro residues" evidence="11">
    <location>
        <begin position="35"/>
        <end position="49"/>
    </location>
</feature>
<keyword evidence="6 9" id="KW-0863">Zinc-finger</keyword>
<keyword evidence="8 10" id="KW-0862">Zinc</keyword>
<dbReference type="Pfam" id="PF03145">
    <property type="entry name" value="Sina_TRAF"/>
    <property type="match status" value="1"/>
</dbReference>
<dbReference type="GO" id="GO:0005737">
    <property type="term" value="C:cytoplasm"/>
    <property type="evidence" value="ECO:0007669"/>
    <property type="project" value="InterPro"/>
</dbReference>
<evidence type="ECO:0000256" key="1">
    <source>
        <dbReference type="ARBA" id="ARBA00000900"/>
    </source>
</evidence>
<dbReference type="InterPro" id="IPR001841">
    <property type="entry name" value="Znf_RING"/>
</dbReference>
<comment type="function">
    <text evidence="10">E3 ubiquitin-protein ligase that mediates ubiquitination and subsequent proteasomal degradation of target proteins. E3 ubiquitin ligases accept ubiquitin from an E2 ubiquitin-conjugating enzyme in the form of a thioester and then directly transfers the ubiquitin to targeted substrates.</text>
</comment>
<evidence type="ECO:0000256" key="3">
    <source>
        <dbReference type="ARBA" id="ARBA00009119"/>
    </source>
</evidence>
<dbReference type="InterPro" id="IPR018121">
    <property type="entry name" value="7-in-absentia-prot_TRAF-dom"/>
</dbReference>
<evidence type="ECO:0000256" key="6">
    <source>
        <dbReference type="ARBA" id="ARBA00022771"/>
    </source>
</evidence>